<feature type="active site" description="Proton donor" evidence="3">
    <location>
        <position position="83"/>
    </location>
</feature>
<sequence>MNIREISTERRNPNTLTIDHASSLEIVQLMNKEDSRVPETIEKILPQIASAIDGITERMTLGGRLIYVGAGTSGRLGILDASECPPTFSTDPEDVQALIAGGEAAITSSFEGAEDDEEKGGADLQERGIRSQDVVVGIAASGRTPYTIGAMRAAKEKGALVIALVCSQESEMAGVADRALVAEVGAEVITGSTRLKAGTAQKLILNMLSTGTMIQQGKVYSNLMVDVQPTNEKLQMRSKHIIMEATGVVEEEAAEALVEYRAVKPAILSLLTPLKGDHVHVALAKHNGHIGKAIQAQQKTEK</sequence>
<dbReference type="NCBIfam" id="TIGR00274">
    <property type="entry name" value="N-acetylmuramic acid 6-phosphate etherase"/>
    <property type="match status" value="1"/>
</dbReference>
<dbReference type="SUPFAM" id="SSF53697">
    <property type="entry name" value="SIS domain"/>
    <property type="match status" value="1"/>
</dbReference>
<proteinExistence type="inferred from homology"/>
<organism evidence="5 6">
    <name type="scientific">Halobacillus amylolyticus</name>
    <dbReference type="NCBI Taxonomy" id="2932259"/>
    <lineage>
        <taxon>Bacteria</taxon>
        <taxon>Bacillati</taxon>
        <taxon>Bacillota</taxon>
        <taxon>Bacilli</taxon>
        <taxon>Bacillales</taxon>
        <taxon>Bacillaceae</taxon>
        <taxon>Halobacillus</taxon>
    </lineage>
</organism>
<dbReference type="PROSITE" id="PS51464">
    <property type="entry name" value="SIS"/>
    <property type="match status" value="1"/>
</dbReference>
<dbReference type="InterPro" id="IPR005488">
    <property type="entry name" value="Etherase_MurQ"/>
</dbReference>
<dbReference type="InterPro" id="IPR001347">
    <property type="entry name" value="SIS_dom"/>
</dbReference>
<dbReference type="Gene3D" id="1.10.8.1080">
    <property type="match status" value="1"/>
</dbReference>
<dbReference type="PANTHER" id="PTHR10088:SF4">
    <property type="entry name" value="GLUCOKINASE REGULATORY PROTEIN"/>
    <property type="match status" value="1"/>
</dbReference>
<comment type="similarity">
    <text evidence="3">Belongs to the GCKR-like family. MurNAc-6-P etherase subfamily.</text>
</comment>
<evidence type="ECO:0000313" key="5">
    <source>
        <dbReference type="EMBL" id="UOR11622.1"/>
    </source>
</evidence>
<name>A0ABY4HB20_9BACI</name>
<dbReference type="InterPro" id="IPR040190">
    <property type="entry name" value="MURQ/GCKR"/>
</dbReference>
<evidence type="ECO:0000259" key="4">
    <source>
        <dbReference type="PROSITE" id="PS51464"/>
    </source>
</evidence>
<dbReference type="InterPro" id="IPR005486">
    <property type="entry name" value="Glucokinase_regulatory_CS"/>
</dbReference>
<reference evidence="5" key="1">
    <citation type="submission" date="2022-04" db="EMBL/GenBank/DDBJ databases">
        <title>Halobacillus sp. isolated from saltern.</title>
        <authorList>
            <person name="Won M."/>
            <person name="Lee C.-M."/>
            <person name="Woen H.-Y."/>
            <person name="Kwon S.-W."/>
        </authorList>
    </citation>
    <scope>NUCLEOTIDE SEQUENCE</scope>
    <source>
        <strain evidence="5">SSHM10-5</strain>
    </source>
</reference>
<protein>
    <recommendedName>
        <fullName evidence="3">N-acetylmuramic acid 6-phosphate etherase</fullName>
        <shortName evidence="3">MurNAc-6-P etherase</shortName>
        <ecNumber evidence="3">4.2.1.126</ecNumber>
    </recommendedName>
    <alternativeName>
        <fullName evidence="3">N-acetylmuramic acid 6-phosphate hydrolase</fullName>
    </alternativeName>
    <alternativeName>
        <fullName evidence="3">N-acetylmuramic acid 6-phosphate lyase</fullName>
    </alternativeName>
</protein>
<dbReference type="GO" id="GO:0016829">
    <property type="term" value="F:lyase activity"/>
    <property type="evidence" value="ECO:0007669"/>
    <property type="project" value="UniProtKB-KW"/>
</dbReference>
<dbReference type="InterPro" id="IPR046348">
    <property type="entry name" value="SIS_dom_sf"/>
</dbReference>
<evidence type="ECO:0000256" key="3">
    <source>
        <dbReference type="HAMAP-Rule" id="MF_00068"/>
    </source>
</evidence>
<dbReference type="Pfam" id="PF22645">
    <property type="entry name" value="GKRP_SIS_N"/>
    <property type="match status" value="1"/>
</dbReference>
<feature type="domain" description="SIS" evidence="4">
    <location>
        <begin position="55"/>
        <end position="218"/>
    </location>
</feature>
<keyword evidence="2 3" id="KW-0119">Carbohydrate metabolism</keyword>
<dbReference type="HAMAP" id="MF_00068">
    <property type="entry name" value="MurQ"/>
    <property type="match status" value="1"/>
</dbReference>
<comment type="miscellaneous">
    <text evidence="3">A lyase-type mechanism (elimination/hydration) is suggested for the cleavage of the lactyl ether bond of MurNAc 6-phosphate, with the formation of an alpha,beta-unsaturated aldehyde intermediate with (E)-stereochemistry, followed by the syn addition of water to give product.</text>
</comment>
<evidence type="ECO:0000256" key="2">
    <source>
        <dbReference type="ARBA" id="ARBA00023277"/>
    </source>
</evidence>
<dbReference type="Gene3D" id="3.40.50.10490">
    <property type="entry name" value="Glucose-6-phosphate isomerase like protein, domain 1"/>
    <property type="match status" value="2"/>
</dbReference>
<feature type="active site" evidence="3">
    <location>
        <position position="114"/>
    </location>
</feature>
<comment type="function">
    <text evidence="3">Specifically catalyzes the cleavage of the D-lactyl ether substituent of MurNAc 6-phosphate, producing GlcNAc 6-phosphate and D-lactate.</text>
</comment>
<comment type="catalytic activity">
    <reaction evidence="3">
        <text>N-acetyl-D-muramate 6-phosphate + H2O = N-acetyl-D-glucosamine 6-phosphate + (R)-lactate</text>
        <dbReference type="Rhea" id="RHEA:26410"/>
        <dbReference type="ChEBI" id="CHEBI:15377"/>
        <dbReference type="ChEBI" id="CHEBI:16004"/>
        <dbReference type="ChEBI" id="CHEBI:57513"/>
        <dbReference type="ChEBI" id="CHEBI:58722"/>
        <dbReference type="EC" id="4.2.1.126"/>
    </reaction>
</comment>
<comment type="subunit">
    <text evidence="3">Homodimer.</text>
</comment>
<dbReference type="PROSITE" id="PS01272">
    <property type="entry name" value="GCKR"/>
    <property type="match status" value="1"/>
</dbReference>
<dbReference type="EMBL" id="CP095075">
    <property type="protein sequence ID" value="UOR11622.1"/>
    <property type="molecule type" value="Genomic_DNA"/>
</dbReference>
<keyword evidence="6" id="KW-1185">Reference proteome</keyword>
<dbReference type="Proteomes" id="UP000830326">
    <property type="component" value="Chromosome"/>
</dbReference>
<accession>A0ABY4HB20</accession>
<dbReference type="PANTHER" id="PTHR10088">
    <property type="entry name" value="GLUCOKINASE REGULATORY PROTEIN"/>
    <property type="match status" value="1"/>
</dbReference>
<dbReference type="NCBIfam" id="NF003915">
    <property type="entry name" value="PRK05441.1"/>
    <property type="match status" value="1"/>
</dbReference>
<evidence type="ECO:0000313" key="6">
    <source>
        <dbReference type="Proteomes" id="UP000830326"/>
    </source>
</evidence>
<dbReference type="CDD" id="cd05007">
    <property type="entry name" value="SIS_Etherase"/>
    <property type="match status" value="1"/>
</dbReference>
<dbReference type="EC" id="4.2.1.126" evidence="3"/>
<dbReference type="RefSeq" id="WP_245031762.1">
    <property type="nucleotide sequence ID" value="NZ_CP095075.1"/>
</dbReference>
<comment type="pathway">
    <text evidence="3">Amino-sugar metabolism; N-acetylmuramate degradation.</text>
</comment>
<evidence type="ECO:0000256" key="1">
    <source>
        <dbReference type="ARBA" id="ARBA00023239"/>
    </source>
</evidence>
<gene>
    <name evidence="3 5" type="primary">murQ</name>
    <name evidence="5" type="ORF">MUO15_18910</name>
</gene>
<keyword evidence="1 3" id="KW-0456">Lyase</keyword>
<dbReference type="NCBIfam" id="NF009222">
    <property type="entry name" value="PRK12570.1"/>
    <property type="match status" value="1"/>
</dbReference>